<name>A0A6J1LL63_DROHY</name>
<accession>A0A6J1LL63</accession>
<feature type="compositionally biased region" description="Polar residues" evidence="1">
    <location>
        <begin position="221"/>
        <end position="237"/>
    </location>
</feature>
<keyword evidence="3" id="KW-1185">Reference proteome</keyword>
<dbReference type="OMA" id="YKIAACY"/>
<feature type="chain" id="PRO_5026921714" evidence="2">
    <location>
        <begin position="23"/>
        <end position="361"/>
    </location>
</feature>
<evidence type="ECO:0000313" key="4">
    <source>
        <dbReference type="RefSeq" id="XP_023165434.2"/>
    </source>
</evidence>
<dbReference type="Proteomes" id="UP000504633">
    <property type="component" value="Unplaced"/>
</dbReference>
<dbReference type="OrthoDB" id="8041071at2759"/>
<sequence length="361" mass="37337">MRAVGLLLLSLCVCAAIWPANALECYECIGSDCADLDNVPVVSCNLDDIPEPTTTTQGSTDTSTSESSPSSSESTTDNSSSSDTTENPSSSDTTEKPSSSDTTESSSSSDTTESPSSSDTTESPSSSDTTESPSSSDTTDSPPSSDTTKPSESTEITSESTENSTPITDTESSPSSDTTDSTVFSTTETAASSTITAETSDSSTTADTSESTGSSDKTESTDATTNPESTDPETTSAPKVDEVALAAGARSGRARRSLAARAADQLIRNYRSLEPCGRAVQYRTSACYSIIKEGVIERGCVRIPEGLSACQAVRQQVDLPENSVGDMCDVCQTDHCNGSASLRMSLAALLLLLGIGLKSLF</sequence>
<evidence type="ECO:0000256" key="2">
    <source>
        <dbReference type="SAM" id="SignalP"/>
    </source>
</evidence>
<organism evidence="3 4">
    <name type="scientific">Drosophila hydei</name>
    <name type="common">Fruit fly</name>
    <dbReference type="NCBI Taxonomy" id="7224"/>
    <lineage>
        <taxon>Eukaryota</taxon>
        <taxon>Metazoa</taxon>
        <taxon>Ecdysozoa</taxon>
        <taxon>Arthropoda</taxon>
        <taxon>Hexapoda</taxon>
        <taxon>Insecta</taxon>
        <taxon>Pterygota</taxon>
        <taxon>Neoptera</taxon>
        <taxon>Endopterygota</taxon>
        <taxon>Diptera</taxon>
        <taxon>Brachycera</taxon>
        <taxon>Muscomorpha</taxon>
        <taxon>Ephydroidea</taxon>
        <taxon>Drosophilidae</taxon>
        <taxon>Drosophila</taxon>
    </lineage>
</organism>
<feature type="compositionally biased region" description="Low complexity" evidence="1">
    <location>
        <begin position="51"/>
        <end position="215"/>
    </location>
</feature>
<dbReference type="RefSeq" id="XP_023165434.2">
    <property type="nucleotide sequence ID" value="XM_023309666.2"/>
</dbReference>
<reference evidence="4" key="1">
    <citation type="submission" date="2025-08" db="UniProtKB">
        <authorList>
            <consortium name="RefSeq"/>
        </authorList>
    </citation>
    <scope>IDENTIFICATION</scope>
    <source>
        <strain evidence="4">15085-1641.00</strain>
        <tissue evidence="4">Whole body</tissue>
    </source>
</reference>
<proteinExistence type="predicted"/>
<feature type="signal peptide" evidence="2">
    <location>
        <begin position="1"/>
        <end position="22"/>
    </location>
</feature>
<dbReference type="KEGG" id="dhe:111595782"/>
<keyword evidence="2" id="KW-0732">Signal</keyword>
<dbReference type="GeneID" id="111595782"/>
<evidence type="ECO:0000256" key="1">
    <source>
        <dbReference type="SAM" id="MobiDB-lite"/>
    </source>
</evidence>
<dbReference type="AlphaFoldDB" id="A0A6J1LL63"/>
<feature type="region of interest" description="Disordered" evidence="1">
    <location>
        <begin position="47"/>
        <end position="241"/>
    </location>
</feature>
<dbReference type="CTD" id="319014"/>
<evidence type="ECO:0000313" key="3">
    <source>
        <dbReference type="Proteomes" id="UP000504633"/>
    </source>
</evidence>
<protein>
    <submittedName>
        <fullName evidence="4">Dentin sialophosphoprotein</fullName>
    </submittedName>
</protein>
<gene>
    <name evidence="4" type="primary">LOC111595782</name>
</gene>